<evidence type="ECO:0000256" key="7">
    <source>
        <dbReference type="HAMAP-Rule" id="MF_00910"/>
    </source>
</evidence>
<evidence type="ECO:0000313" key="9">
    <source>
        <dbReference type="EMBL" id="QGG47846.1"/>
    </source>
</evidence>
<sequence length="168" mass="18564">MKQATAPILEPREDYSPIGAPQEHRVIVKKRRSRQKQRNLVLAILVLMGCGLLVAGQYAYVAQKGKEVQDIRQALADEKKALGQLQVEINQLESLDRIERIALNQLGMQAPKAAQIVTVRSAATAPVIESSQQKQSYQGSYKVEDEALTVGSNSFLAALSRFFSRLST</sequence>
<proteinExistence type="inferred from homology"/>
<dbReference type="KEGG" id="hcv:FTV88_1748"/>
<comment type="function">
    <text evidence="7">Essential cell division protein.</text>
</comment>
<feature type="coiled-coil region" evidence="8">
    <location>
        <begin position="68"/>
        <end position="95"/>
    </location>
</feature>
<reference evidence="10" key="1">
    <citation type="submission" date="2019-11" db="EMBL/GenBank/DDBJ databases">
        <title>Genome sequence of Heliorestis convoluta strain HH, an alkaliphilic and minimalistic phototrophic bacterium from a soda lake in Egypt.</title>
        <authorList>
            <person name="Dewey E.D."/>
            <person name="Stokes L.M."/>
            <person name="Burchell B.M."/>
            <person name="Shaffer K.N."/>
            <person name="Huntington A.M."/>
            <person name="Baker J.M."/>
            <person name="Nadendla S."/>
            <person name="Giglio M.G."/>
            <person name="Touchman J.W."/>
            <person name="Blankenship R.E."/>
            <person name="Madigan M.T."/>
            <person name="Sattley W.M."/>
        </authorList>
    </citation>
    <scope>NUCLEOTIDE SEQUENCE [LARGE SCALE GENOMIC DNA]</scope>
    <source>
        <strain evidence="10">HH</strain>
    </source>
</reference>
<dbReference type="GO" id="GO:0032153">
    <property type="term" value="C:cell division site"/>
    <property type="evidence" value="ECO:0007669"/>
    <property type="project" value="UniProtKB-UniRule"/>
</dbReference>
<evidence type="ECO:0000256" key="6">
    <source>
        <dbReference type="ARBA" id="ARBA00023306"/>
    </source>
</evidence>
<dbReference type="RefSeq" id="WP_153725145.1">
    <property type="nucleotide sequence ID" value="NZ_CP045875.1"/>
</dbReference>
<dbReference type="GO" id="GO:0043093">
    <property type="term" value="P:FtsZ-dependent cytokinesis"/>
    <property type="evidence" value="ECO:0007669"/>
    <property type="project" value="UniProtKB-UniRule"/>
</dbReference>
<dbReference type="HAMAP" id="MF_00910">
    <property type="entry name" value="FtsL"/>
    <property type="match status" value="1"/>
</dbReference>
<dbReference type="EMBL" id="CP045875">
    <property type="protein sequence ID" value="QGG47846.1"/>
    <property type="molecule type" value="Genomic_DNA"/>
</dbReference>
<keyword evidence="2 7" id="KW-0132">Cell division</keyword>
<keyword evidence="5 7" id="KW-0472">Membrane</keyword>
<dbReference type="OrthoDB" id="2082132at2"/>
<evidence type="ECO:0000313" key="10">
    <source>
        <dbReference type="Proteomes" id="UP000366051"/>
    </source>
</evidence>
<keyword evidence="4 7" id="KW-1133">Transmembrane helix</keyword>
<organism evidence="9 10">
    <name type="scientific">Heliorestis convoluta</name>
    <dbReference type="NCBI Taxonomy" id="356322"/>
    <lineage>
        <taxon>Bacteria</taxon>
        <taxon>Bacillati</taxon>
        <taxon>Bacillota</taxon>
        <taxon>Clostridia</taxon>
        <taxon>Eubacteriales</taxon>
        <taxon>Heliobacteriaceae</taxon>
        <taxon>Heliorestis</taxon>
    </lineage>
</organism>
<dbReference type="Proteomes" id="UP000366051">
    <property type="component" value="Chromosome"/>
</dbReference>
<feature type="transmembrane region" description="Helical" evidence="7">
    <location>
        <begin position="40"/>
        <end position="60"/>
    </location>
</feature>
<evidence type="ECO:0000256" key="1">
    <source>
        <dbReference type="ARBA" id="ARBA00022475"/>
    </source>
</evidence>
<evidence type="ECO:0000256" key="3">
    <source>
        <dbReference type="ARBA" id="ARBA00022692"/>
    </source>
</evidence>
<gene>
    <name evidence="7" type="primary">ftsL</name>
    <name evidence="9" type="ORF">FTV88_1748</name>
</gene>
<keyword evidence="1 7" id="KW-1003">Cell membrane</keyword>
<comment type="similarity">
    <text evidence="7">Belongs to the FtsL family.</text>
</comment>
<evidence type="ECO:0000256" key="2">
    <source>
        <dbReference type="ARBA" id="ARBA00022618"/>
    </source>
</evidence>
<evidence type="ECO:0000256" key="8">
    <source>
        <dbReference type="SAM" id="Coils"/>
    </source>
</evidence>
<keyword evidence="6 7" id="KW-0131">Cell cycle</keyword>
<evidence type="ECO:0000256" key="5">
    <source>
        <dbReference type="ARBA" id="ARBA00023136"/>
    </source>
</evidence>
<dbReference type="Pfam" id="PF04999">
    <property type="entry name" value="FtsL"/>
    <property type="match status" value="1"/>
</dbReference>
<dbReference type="AlphaFoldDB" id="A0A5Q2N2M1"/>
<comment type="subcellular location">
    <subcellularLocation>
        <location evidence="7">Cell membrane</location>
        <topology evidence="7">Single-pass type II membrane protein</topology>
    </subcellularLocation>
    <text evidence="7">Localizes to the division septum where it forms a ring structure.</text>
</comment>
<keyword evidence="3 7" id="KW-0812">Transmembrane</keyword>
<name>A0A5Q2N2M1_9FIRM</name>
<protein>
    <recommendedName>
        <fullName evidence="7">Cell division protein FtsL</fullName>
    </recommendedName>
</protein>
<keyword evidence="10" id="KW-1185">Reference proteome</keyword>
<dbReference type="InterPro" id="IPR011922">
    <property type="entry name" value="Cell_div_FtsL"/>
</dbReference>
<dbReference type="GO" id="GO:0005886">
    <property type="term" value="C:plasma membrane"/>
    <property type="evidence" value="ECO:0007669"/>
    <property type="project" value="UniProtKB-SubCell"/>
</dbReference>
<keyword evidence="8" id="KW-0175">Coiled coil</keyword>
<accession>A0A5Q2N2M1</accession>
<evidence type="ECO:0000256" key="4">
    <source>
        <dbReference type="ARBA" id="ARBA00022989"/>
    </source>
</evidence>